<reference evidence="1 2" key="1">
    <citation type="submission" date="2019-06" db="EMBL/GenBank/DDBJ databases">
        <title>Whole genome shotgun sequence of Acinetobacter pittii NBRC 110514.</title>
        <authorList>
            <person name="Hosoyama A."/>
            <person name="Uohara A."/>
            <person name="Ohji S."/>
            <person name="Ichikawa N."/>
        </authorList>
    </citation>
    <scope>NUCLEOTIDE SEQUENCE [LARGE SCALE GENOMIC DNA]</scope>
    <source>
        <strain evidence="1 2">NBRC 110514</strain>
    </source>
</reference>
<comment type="caution">
    <text evidence="1">The sequence shown here is derived from an EMBL/GenBank/DDBJ whole genome shotgun (WGS) entry which is preliminary data.</text>
</comment>
<dbReference type="EMBL" id="BJLJ01000005">
    <property type="protein sequence ID" value="GEA66910.1"/>
    <property type="molecule type" value="Genomic_DNA"/>
</dbReference>
<sequence>MCKRKNLFAKKMTQCVFSFSFVTKYKKLEKHPIFLNGIYTLLQYFSKTSLLLFGPRLNLGKVLVK</sequence>
<accession>A0A4Y3J871</accession>
<dbReference type="AlphaFoldDB" id="A0A4Y3J871"/>
<protein>
    <submittedName>
        <fullName evidence="1">Uncharacterized protein</fullName>
    </submittedName>
</protein>
<gene>
    <name evidence="1" type="ORF">PA3_10680</name>
</gene>
<name>A0A4Y3J871_ACIPI</name>
<dbReference type="Proteomes" id="UP000317717">
    <property type="component" value="Unassembled WGS sequence"/>
</dbReference>
<proteinExistence type="predicted"/>
<organism evidence="1 2">
    <name type="scientific">Acinetobacter pittii</name>
    <name type="common">Acinetobacter genomosp. 3</name>
    <dbReference type="NCBI Taxonomy" id="48296"/>
    <lineage>
        <taxon>Bacteria</taxon>
        <taxon>Pseudomonadati</taxon>
        <taxon>Pseudomonadota</taxon>
        <taxon>Gammaproteobacteria</taxon>
        <taxon>Moraxellales</taxon>
        <taxon>Moraxellaceae</taxon>
        <taxon>Acinetobacter</taxon>
        <taxon>Acinetobacter calcoaceticus/baumannii complex</taxon>
    </lineage>
</organism>
<evidence type="ECO:0000313" key="1">
    <source>
        <dbReference type="EMBL" id="GEA66910.1"/>
    </source>
</evidence>
<evidence type="ECO:0000313" key="2">
    <source>
        <dbReference type="Proteomes" id="UP000317717"/>
    </source>
</evidence>